<reference evidence="4" key="1">
    <citation type="submission" date="2017-11" db="EMBL/GenBank/DDBJ databases">
        <title>Otitis media/interna in a cat caused by the recently described species Corynebacterium provencense.</title>
        <authorList>
            <person name="Kittl S."/>
            <person name="Brodard I."/>
            <person name="Rychener L."/>
            <person name="Jores J."/>
            <person name="Roosje P."/>
            <person name="Gobeli Brawand S."/>
        </authorList>
    </citation>
    <scope>NUCLEOTIDE SEQUENCE [LARGE SCALE GENOMIC DNA]</scope>
    <source>
        <strain evidence="4">17KM38</strain>
    </source>
</reference>
<feature type="region of interest" description="Disordered" evidence="1">
    <location>
        <begin position="1"/>
        <end position="29"/>
    </location>
</feature>
<protein>
    <submittedName>
        <fullName evidence="3">Uncharacterized protein</fullName>
    </submittedName>
</protein>
<dbReference type="STRING" id="1737425.GCA_900049755_01916"/>
<proteinExistence type="predicted"/>
<keyword evidence="2" id="KW-1133">Transmembrane helix</keyword>
<keyword evidence="2" id="KW-0812">Transmembrane</keyword>
<name>A0A2Z3YRJ5_9CORY</name>
<dbReference type="Proteomes" id="UP000247696">
    <property type="component" value="Chromosome"/>
</dbReference>
<gene>
    <name evidence="3" type="ORF">Csp1_14820</name>
</gene>
<dbReference type="AlphaFoldDB" id="A0A2Z3YRJ5"/>
<keyword evidence="2" id="KW-0472">Membrane</keyword>
<evidence type="ECO:0000256" key="2">
    <source>
        <dbReference type="SAM" id="Phobius"/>
    </source>
</evidence>
<evidence type="ECO:0000256" key="1">
    <source>
        <dbReference type="SAM" id="MobiDB-lite"/>
    </source>
</evidence>
<sequence length="196" mass="20021">MSGPVTSSGNSSGGSSGDSRDVSRARHRSGRRGRGVAGWVWVLPVVVVLLAALVAGWFTLIRDDPEDETPQCINGDLSLTAWVDPAAEVAARDLLEKYSATSPVVRDYCVHPVVEIRPTAEAAAAYNARTPGSAAVWFPVGDSAWSGVAGAPPDPPVVATTADGAPVSLVVFGSSGAVAEDSARAGADLLRTVDAG</sequence>
<evidence type="ECO:0000313" key="3">
    <source>
        <dbReference type="EMBL" id="AWT26271.1"/>
    </source>
</evidence>
<dbReference type="KEGG" id="cpre:Csp1_14820"/>
<evidence type="ECO:0000313" key="4">
    <source>
        <dbReference type="Proteomes" id="UP000247696"/>
    </source>
</evidence>
<dbReference type="EMBL" id="CP024988">
    <property type="protein sequence ID" value="AWT26271.1"/>
    <property type="molecule type" value="Genomic_DNA"/>
</dbReference>
<feature type="compositionally biased region" description="Low complexity" evidence="1">
    <location>
        <begin position="1"/>
        <end position="10"/>
    </location>
</feature>
<accession>A0A2Z3YRJ5</accession>
<keyword evidence="4" id="KW-1185">Reference proteome</keyword>
<organism evidence="3 4">
    <name type="scientific">Corynebacterium provencense</name>
    <dbReference type="NCBI Taxonomy" id="1737425"/>
    <lineage>
        <taxon>Bacteria</taxon>
        <taxon>Bacillati</taxon>
        <taxon>Actinomycetota</taxon>
        <taxon>Actinomycetes</taxon>
        <taxon>Mycobacteriales</taxon>
        <taxon>Corynebacteriaceae</taxon>
        <taxon>Corynebacterium</taxon>
    </lineage>
</organism>
<feature type="transmembrane region" description="Helical" evidence="2">
    <location>
        <begin position="36"/>
        <end position="60"/>
    </location>
</feature>